<dbReference type="Proteomes" id="UP001372834">
    <property type="component" value="Unassembled WGS sequence"/>
</dbReference>
<reference evidence="1 2" key="1">
    <citation type="submission" date="2023-10" db="EMBL/GenBank/DDBJ databases">
        <title>Genomes of two closely related lineages of the louse Polyplax serrata with different host specificities.</title>
        <authorList>
            <person name="Martinu J."/>
            <person name="Tarabai H."/>
            <person name="Stefka J."/>
            <person name="Hypsa V."/>
        </authorList>
    </citation>
    <scope>NUCLEOTIDE SEQUENCE [LARGE SCALE GENOMIC DNA]</scope>
    <source>
        <strain evidence="1">HR10_N</strain>
    </source>
</reference>
<sequence>MSTALERNPAVLSLNYLLRIETKIIGPLGSDTNSFRLLSALLSCSCLVFLISRLFNRKCNNTCDDLLKYDVPRLIDRQICVTTRQKSDDSRNKVVSLANFRAFHKAKLIFFTDSIIDFIGMPLGDLPLTVLAIVAEENYCVTYISACVLVTYASNAITFFKPSWKILLHMVLHSPQVASGAA</sequence>
<evidence type="ECO:0000313" key="1">
    <source>
        <dbReference type="EMBL" id="KAK6639037.1"/>
    </source>
</evidence>
<dbReference type="EMBL" id="JAWJWE010000003">
    <property type="protein sequence ID" value="KAK6639037.1"/>
    <property type="molecule type" value="Genomic_DNA"/>
</dbReference>
<gene>
    <name evidence="1" type="ORF">RUM43_007307</name>
</gene>
<name>A0AAN8PX09_POLSC</name>
<protein>
    <submittedName>
        <fullName evidence="1">Uncharacterized protein</fullName>
    </submittedName>
</protein>
<proteinExistence type="predicted"/>
<organism evidence="1 2">
    <name type="scientific">Polyplax serrata</name>
    <name type="common">Common mouse louse</name>
    <dbReference type="NCBI Taxonomy" id="468196"/>
    <lineage>
        <taxon>Eukaryota</taxon>
        <taxon>Metazoa</taxon>
        <taxon>Ecdysozoa</taxon>
        <taxon>Arthropoda</taxon>
        <taxon>Hexapoda</taxon>
        <taxon>Insecta</taxon>
        <taxon>Pterygota</taxon>
        <taxon>Neoptera</taxon>
        <taxon>Paraneoptera</taxon>
        <taxon>Psocodea</taxon>
        <taxon>Troctomorpha</taxon>
        <taxon>Phthiraptera</taxon>
        <taxon>Anoplura</taxon>
        <taxon>Polyplacidae</taxon>
        <taxon>Polyplax</taxon>
    </lineage>
</organism>
<dbReference type="AlphaFoldDB" id="A0AAN8PX09"/>
<comment type="caution">
    <text evidence="1">The sequence shown here is derived from an EMBL/GenBank/DDBJ whole genome shotgun (WGS) entry which is preliminary data.</text>
</comment>
<accession>A0AAN8PX09</accession>
<evidence type="ECO:0000313" key="2">
    <source>
        <dbReference type="Proteomes" id="UP001372834"/>
    </source>
</evidence>